<name>V7I7G8_9CLOT</name>
<proteinExistence type="inferred from homology"/>
<dbReference type="Pfam" id="PF12437">
    <property type="entry name" value="GSIII_N"/>
    <property type="match status" value="1"/>
</dbReference>
<dbReference type="GO" id="GO:0004356">
    <property type="term" value="F:glutamine synthetase activity"/>
    <property type="evidence" value="ECO:0007669"/>
    <property type="project" value="InterPro"/>
</dbReference>
<dbReference type="InterPro" id="IPR027303">
    <property type="entry name" value="Gln_synth_gly_rich_site"/>
</dbReference>
<reference evidence="5 6" key="1">
    <citation type="journal article" date="2014" name="Genome Announc.">
        <title>Genome Sequence of Youngiibacter fragilis, the Type Strain of the Genus Youngiibacter.</title>
        <authorList>
            <person name="Wawrik C.B."/>
            <person name="Callaghan A.V."/>
            <person name="Stamps B.W."/>
            <person name="Wawrik B."/>
        </authorList>
    </citation>
    <scope>NUCLEOTIDE SEQUENCE [LARGE SCALE GENOMIC DNA]</scope>
    <source>
        <strain evidence="5 6">232.1</strain>
    </source>
</reference>
<dbReference type="Gene3D" id="3.30.590.10">
    <property type="entry name" value="Glutamine synthetase/guanido kinase, catalytic domain"/>
    <property type="match status" value="1"/>
</dbReference>
<dbReference type="RefSeq" id="WP_023384228.1">
    <property type="nucleotide sequence ID" value="NZ_AXUN02000146.1"/>
</dbReference>
<evidence type="ECO:0000256" key="2">
    <source>
        <dbReference type="RuleBase" id="RU000384"/>
    </source>
</evidence>
<dbReference type="STRING" id="994573.T472_0207590"/>
<dbReference type="InterPro" id="IPR022147">
    <property type="entry name" value="GSIII_N"/>
</dbReference>
<dbReference type="eggNOG" id="COG3968">
    <property type="taxonomic scope" value="Bacteria"/>
</dbReference>
<evidence type="ECO:0000313" key="6">
    <source>
        <dbReference type="Proteomes" id="UP000017747"/>
    </source>
</evidence>
<dbReference type="InterPro" id="IPR040577">
    <property type="entry name" value="Gln-synt_C"/>
</dbReference>
<dbReference type="PATRIC" id="fig|994573.3.peg.1408"/>
<evidence type="ECO:0000256" key="1">
    <source>
        <dbReference type="PROSITE-ProRule" id="PRU01330"/>
    </source>
</evidence>
<dbReference type="EMBL" id="AXUN02000146">
    <property type="protein sequence ID" value="ETA81174.1"/>
    <property type="molecule type" value="Genomic_DNA"/>
</dbReference>
<dbReference type="SUPFAM" id="SSF55931">
    <property type="entry name" value="Glutamine synthetase/guanido kinase"/>
    <property type="match status" value="1"/>
</dbReference>
<dbReference type="PROSITE" id="PS51987">
    <property type="entry name" value="GS_CATALYTIC"/>
    <property type="match status" value="1"/>
</dbReference>
<dbReference type="InterPro" id="IPR052725">
    <property type="entry name" value="GS_Type-3"/>
</dbReference>
<dbReference type="Proteomes" id="UP000017747">
    <property type="component" value="Unassembled WGS sequence"/>
</dbReference>
<gene>
    <name evidence="5" type="ORF">T472_0207590</name>
</gene>
<evidence type="ECO:0000259" key="3">
    <source>
        <dbReference type="PROSITE" id="PS51986"/>
    </source>
</evidence>
<sequence length="696" mass="77680">MCRVPELFGSMVFNDTVMKERLTKDTYVTLKKTVQDGKALDLTVANAVAAAMKDWAVEKGVTHFTHWFQPMTGITAEKHDSFITPVDGGKVMMEFSGKELIKGEPDASSFPSGGLRATFEARGYTAWDPTSFAFIKDNVLCIPSVFCSYTGEVLDKKTPLLRSMEVMNTQALRILKLFGDMDSTRVITTVGPEQEYFLVDKALFEKRKDLKFTGRTLFGAKPPKGQELEDHYFGSIKPRVAAFMEDLDKELWKLGILAKTEHNEVAPAQHELAPIFTDTNLASDHNQLTMDTMKKVALQHGLICLLHEKPFAGVNGSGKHNNWSISTNTGKNLLDPGHTPHQNAQFLLFLSAVIKAVDEYQDLLRVSIASAANDHRLGANEAPPAIVSIFLGDELTAIMDAIDSGNLYKHRERTDMTVGVDVLPSFPKDTTDRNRTSPFAFTGNKFEFRMLGSSQSISGPNIILNTIVAEELRQFADILETAPNFTEAMDALVKKTIRDHKRIIFNGNGYEEAWVVEAEKRGLLNLKSTPEALQTFIAEKNLALFNRHRIFSSEETHSRYEITMETYTKTLNIEALTMIDMVKKEILPAANTYIKELSKTAIAVRTLIPDMACESQLNMISELSALTDSVYARTNALESVLDSAKDCKDAADCAFYFRENVFPAMVSLREAADEIEILAGEKYWPYPTYGTLLFSV</sequence>
<feature type="domain" description="GS catalytic" evidence="4">
    <location>
        <begin position="156"/>
        <end position="586"/>
    </location>
</feature>
<feature type="domain" description="GS beta-grasp" evidence="3">
    <location>
        <begin position="62"/>
        <end position="151"/>
    </location>
</feature>
<dbReference type="SMART" id="SM01230">
    <property type="entry name" value="Gln-synt_C"/>
    <property type="match status" value="1"/>
</dbReference>
<comment type="caution">
    <text evidence="5">The sequence shown here is derived from an EMBL/GenBank/DDBJ whole genome shotgun (WGS) entry which is preliminary data.</text>
</comment>
<evidence type="ECO:0000313" key="5">
    <source>
        <dbReference type="EMBL" id="ETA81174.1"/>
    </source>
</evidence>
<dbReference type="PANTHER" id="PTHR42974">
    <property type="entry name" value="GLUTAMINE SYNTHETASE"/>
    <property type="match status" value="1"/>
</dbReference>
<dbReference type="OrthoDB" id="9807095at2"/>
<dbReference type="PROSITE" id="PS51986">
    <property type="entry name" value="GS_BETA_GRASP"/>
    <property type="match status" value="1"/>
</dbReference>
<dbReference type="PROSITE" id="PS00181">
    <property type="entry name" value="GLNA_ATP"/>
    <property type="match status" value="1"/>
</dbReference>
<protein>
    <submittedName>
        <fullName evidence="5">Glutamine synthetase</fullName>
    </submittedName>
</protein>
<dbReference type="InterPro" id="IPR008146">
    <property type="entry name" value="Gln_synth_cat_dom"/>
</dbReference>
<dbReference type="GO" id="GO:0006542">
    <property type="term" value="P:glutamine biosynthetic process"/>
    <property type="evidence" value="ECO:0007669"/>
    <property type="project" value="InterPro"/>
</dbReference>
<dbReference type="Gene3D" id="1.20.120.1560">
    <property type="match status" value="1"/>
</dbReference>
<evidence type="ECO:0000259" key="4">
    <source>
        <dbReference type="PROSITE" id="PS51987"/>
    </source>
</evidence>
<keyword evidence="6" id="KW-1185">Reference proteome</keyword>
<dbReference type="PANTHER" id="PTHR42974:SF1">
    <property type="entry name" value="TYPE-3 GLUTAMINE SYNTHETASE"/>
    <property type="match status" value="1"/>
</dbReference>
<dbReference type="AlphaFoldDB" id="V7I7G8"/>
<organism evidence="5 6">
    <name type="scientific">Youngiibacter fragilis 232.1</name>
    <dbReference type="NCBI Taxonomy" id="994573"/>
    <lineage>
        <taxon>Bacteria</taxon>
        <taxon>Bacillati</taxon>
        <taxon>Bacillota</taxon>
        <taxon>Clostridia</taxon>
        <taxon>Eubacteriales</taxon>
        <taxon>Clostridiaceae</taxon>
        <taxon>Youngiibacter</taxon>
    </lineage>
</organism>
<comment type="similarity">
    <text evidence="1 2">Belongs to the glutamine synthetase family.</text>
</comment>
<accession>V7I7G8</accession>
<dbReference type="Pfam" id="PF00120">
    <property type="entry name" value="Gln-synt_C"/>
    <property type="match status" value="1"/>
</dbReference>
<dbReference type="InterPro" id="IPR008147">
    <property type="entry name" value="Gln_synt_N"/>
</dbReference>
<dbReference type="Pfam" id="PF18318">
    <property type="entry name" value="Gln-synt_C-ter"/>
    <property type="match status" value="1"/>
</dbReference>
<dbReference type="InterPro" id="IPR014746">
    <property type="entry name" value="Gln_synth/guanido_kin_cat_dom"/>
</dbReference>